<accession>A0A151WFD2</accession>
<protein>
    <submittedName>
        <fullName evidence="1">Uncharacterized protein</fullName>
    </submittedName>
</protein>
<name>A0A151WFD2_9HYME</name>
<dbReference type="Proteomes" id="UP000075809">
    <property type="component" value="Unassembled WGS sequence"/>
</dbReference>
<dbReference type="AlphaFoldDB" id="A0A151WFD2"/>
<gene>
    <name evidence="1" type="ORF">ALC60_14428</name>
</gene>
<proteinExistence type="predicted"/>
<evidence type="ECO:0000313" key="1">
    <source>
        <dbReference type="EMBL" id="KYQ46569.1"/>
    </source>
</evidence>
<sequence>MDSFVINILQEWELEELIPTFTDVESLISEVGTKRKFLNKYQNFKNSLSDVLPVTDKIINEIILDTDWTLRNTTISSVSDVNPNPSTSLLSLSDINPSPSTSNVLSEDEEIRTDGKKCLNKVTVGLPHKIYANQNCNSVSYIELHTFKNQ</sequence>
<keyword evidence="2" id="KW-1185">Reference proteome</keyword>
<reference evidence="1 2" key="1">
    <citation type="submission" date="2015-09" db="EMBL/GenBank/DDBJ databases">
        <title>Trachymyrmex zeteki WGS genome.</title>
        <authorList>
            <person name="Nygaard S."/>
            <person name="Hu H."/>
            <person name="Boomsma J."/>
            <person name="Zhang G."/>
        </authorList>
    </citation>
    <scope>NUCLEOTIDE SEQUENCE [LARGE SCALE GENOMIC DNA]</scope>
    <source>
        <strain evidence="1">Tzet28-1</strain>
        <tissue evidence="1">Whole body</tissue>
    </source>
</reference>
<dbReference type="EMBL" id="KQ983213">
    <property type="protein sequence ID" value="KYQ46569.1"/>
    <property type="molecule type" value="Genomic_DNA"/>
</dbReference>
<evidence type="ECO:0000313" key="2">
    <source>
        <dbReference type="Proteomes" id="UP000075809"/>
    </source>
</evidence>
<organism evidence="1 2">
    <name type="scientific">Mycetomoellerius zeteki</name>
    <dbReference type="NCBI Taxonomy" id="64791"/>
    <lineage>
        <taxon>Eukaryota</taxon>
        <taxon>Metazoa</taxon>
        <taxon>Ecdysozoa</taxon>
        <taxon>Arthropoda</taxon>
        <taxon>Hexapoda</taxon>
        <taxon>Insecta</taxon>
        <taxon>Pterygota</taxon>
        <taxon>Neoptera</taxon>
        <taxon>Endopterygota</taxon>
        <taxon>Hymenoptera</taxon>
        <taxon>Apocrita</taxon>
        <taxon>Aculeata</taxon>
        <taxon>Formicoidea</taxon>
        <taxon>Formicidae</taxon>
        <taxon>Myrmicinae</taxon>
        <taxon>Mycetomoellerius</taxon>
    </lineage>
</organism>